<gene>
    <name evidence="2" type="ORF">BRAD3257_7838</name>
</gene>
<dbReference type="RefSeq" id="WP_145987093.1">
    <property type="nucleotide sequence ID" value="NZ_LS398110.1"/>
</dbReference>
<dbReference type="Proteomes" id="UP000246085">
    <property type="component" value="Chromosome BRAD3257"/>
</dbReference>
<evidence type="ECO:0000313" key="2">
    <source>
        <dbReference type="EMBL" id="SPP98462.1"/>
    </source>
</evidence>
<organism evidence="2 3">
    <name type="scientific">Bradyrhizobium vignae</name>
    <dbReference type="NCBI Taxonomy" id="1549949"/>
    <lineage>
        <taxon>Bacteria</taxon>
        <taxon>Pseudomonadati</taxon>
        <taxon>Pseudomonadota</taxon>
        <taxon>Alphaproteobacteria</taxon>
        <taxon>Hyphomicrobiales</taxon>
        <taxon>Nitrobacteraceae</taxon>
        <taxon>Bradyrhizobium</taxon>
    </lineage>
</organism>
<reference evidence="2 3" key="1">
    <citation type="submission" date="2018-03" db="EMBL/GenBank/DDBJ databases">
        <authorList>
            <person name="Gully D."/>
        </authorList>
    </citation>
    <scope>NUCLEOTIDE SEQUENCE [LARGE SCALE GENOMIC DNA]</scope>
    <source>
        <strain evidence="2">ORS3257</strain>
    </source>
</reference>
<evidence type="ECO:0000313" key="3">
    <source>
        <dbReference type="Proteomes" id="UP000246085"/>
    </source>
</evidence>
<accession>A0A2U3QAM2</accession>
<name>A0A2U3QAM2_9BRAD</name>
<dbReference type="InterPro" id="IPR045601">
    <property type="entry name" value="DUF6455"/>
</dbReference>
<dbReference type="KEGG" id="bvz:BRAD3257_7838"/>
<dbReference type="AlphaFoldDB" id="A0A2U3QAM2"/>
<protein>
    <recommendedName>
        <fullName evidence="1">DUF6455 domain-containing protein</fullName>
    </recommendedName>
</protein>
<dbReference type="Pfam" id="PF20056">
    <property type="entry name" value="DUF6455"/>
    <property type="match status" value="1"/>
</dbReference>
<sequence length="150" mass="16788">MTSITKSASIAGWLLGRIADWFERFRESADIRALSASEIESIARDLRVQRAELEALIAHGRHGAKELSRLLDVFGIDERSIARKQPGVLHDLTMVCALCASKRRCNRETRAGTAALQYPEYCPNAYTIDALRKESLIPQAVDFLRRPACC</sequence>
<proteinExistence type="predicted"/>
<evidence type="ECO:0000259" key="1">
    <source>
        <dbReference type="Pfam" id="PF20056"/>
    </source>
</evidence>
<dbReference type="EMBL" id="LS398110">
    <property type="protein sequence ID" value="SPP98462.1"/>
    <property type="molecule type" value="Genomic_DNA"/>
</dbReference>
<feature type="domain" description="DUF6455" evidence="1">
    <location>
        <begin position="68"/>
        <end position="133"/>
    </location>
</feature>